<dbReference type="CDD" id="cd07043">
    <property type="entry name" value="STAS_anti-anti-sigma_factors"/>
    <property type="match status" value="1"/>
</dbReference>
<dbReference type="AlphaFoldDB" id="A0LDH5"/>
<evidence type="ECO:0000259" key="1">
    <source>
        <dbReference type="PROSITE" id="PS50801"/>
    </source>
</evidence>
<dbReference type="InterPro" id="IPR002645">
    <property type="entry name" value="STAS_dom"/>
</dbReference>
<dbReference type="PROSITE" id="PS50801">
    <property type="entry name" value="STAS"/>
    <property type="match status" value="1"/>
</dbReference>
<reference evidence="2 3" key="2">
    <citation type="journal article" date="2012" name="Int. J. Syst. Evol. Microbiol.">
        <title>Magnetococcus marinus gen. nov., sp. nov., a marine, magnetotactic bacterium that represents a novel lineage (Magnetococcaceae fam. nov.; Magnetococcales ord. nov.) at the base of the Alphaproteobacteria.</title>
        <authorList>
            <person name="Bazylinski D.A."/>
            <person name="Williams T.J."/>
            <person name="Lefevre C.T."/>
            <person name="Berg R.J."/>
            <person name="Zhang C.L."/>
            <person name="Bowser S.S."/>
            <person name="Dean A.J."/>
            <person name="Beveridge T.J."/>
        </authorList>
    </citation>
    <scope>NUCLEOTIDE SEQUENCE [LARGE SCALE GENOMIC DNA]</scope>
    <source>
        <strain evidence="3">ATCC BAA-1437 / JCM 17883 / MC-1</strain>
    </source>
</reference>
<dbReference type="HOGENOM" id="CLU_115403_9_1_5"/>
<evidence type="ECO:0000313" key="3">
    <source>
        <dbReference type="Proteomes" id="UP000002586"/>
    </source>
</evidence>
<dbReference type="InterPro" id="IPR036513">
    <property type="entry name" value="STAS_dom_sf"/>
</dbReference>
<sequence length="126" mass="14392">MQNRRPIQIVQQNNGTFIKPPQRFEVSCHNEFLRAIEPLAQVPLYLVDLTETSYIDSAGLGMLLLLRQRFCSDTARVELHIIPGHVQKVLAISRFDQLFTLVMHEQPIVHDPETLAMPLLQSAGLY</sequence>
<dbReference type="eggNOG" id="COG1366">
    <property type="taxonomic scope" value="Bacteria"/>
</dbReference>
<organism evidence="2 3">
    <name type="scientific">Magnetococcus marinus (strain ATCC BAA-1437 / JCM 17883 / MC-1)</name>
    <dbReference type="NCBI Taxonomy" id="156889"/>
    <lineage>
        <taxon>Bacteria</taxon>
        <taxon>Pseudomonadati</taxon>
        <taxon>Pseudomonadota</taxon>
        <taxon>Magnetococcia</taxon>
        <taxon>Magnetococcales</taxon>
        <taxon>Magnetococcaceae</taxon>
        <taxon>Magnetococcus</taxon>
    </lineage>
</organism>
<name>A0LDH5_MAGMM</name>
<dbReference type="STRING" id="156889.Mmc1_3533"/>
<protein>
    <recommendedName>
        <fullName evidence="1">STAS domain-containing protein</fullName>
    </recommendedName>
</protein>
<feature type="domain" description="STAS" evidence="1">
    <location>
        <begin position="46"/>
        <end position="126"/>
    </location>
</feature>
<dbReference type="InterPro" id="IPR058548">
    <property type="entry name" value="MlaB-like_STAS"/>
</dbReference>
<dbReference type="Pfam" id="PF13466">
    <property type="entry name" value="STAS_2"/>
    <property type="match status" value="1"/>
</dbReference>
<keyword evidence="3" id="KW-1185">Reference proteome</keyword>
<dbReference type="Proteomes" id="UP000002586">
    <property type="component" value="Chromosome"/>
</dbReference>
<gene>
    <name evidence="2" type="ordered locus">Mmc1_3533</name>
</gene>
<accession>A0LDH5</accession>
<proteinExistence type="predicted"/>
<dbReference type="Gene3D" id="3.30.750.24">
    <property type="entry name" value="STAS domain"/>
    <property type="match status" value="1"/>
</dbReference>
<dbReference type="EMBL" id="CP000471">
    <property type="protein sequence ID" value="ABK46018.1"/>
    <property type="molecule type" value="Genomic_DNA"/>
</dbReference>
<reference evidence="3" key="1">
    <citation type="journal article" date="2009" name="Appl. Environ. Microbiol.">
        <title>Complete genome sequence of the chemolithoautotrophic marine magnetotactic coccus strain MC-1.</title>
        <authorList>
            <person name="Schubbe S."/>
            <person name="Williams T.J."/>
            <person name="Xie G."/>
            <person name="Kiss H.E."/>
            <person name="Brettin T.S."/>
            <person name="Martinez D."/>
            <person name="Ross C.A."/>
            <person name="Schuler D."/>
            <person name="Cox B.L."/>
            <person name="Nealson K.H."/>
            <person name="Bazylinski D.A."/>
        </authorList>
    </citation>
    <scope>NUCLEOTIDE SEQUENCE [LARGE SCALE GENOMIC DNA]</scope>
    <source>
        <strain evidence="3">ATCC BAA-1437 / JCM 17883 / MC-1</strain>
    </source>
</reference>
<dbReference type="RefSeq" id="WP_011715074.1">
    <property type="nucleotide sequence ID" value="NC_008576.1"/>
</dbReference>
<dbReference type="SUPFAM" id="SSF52091">
    <property type="entry name" value="SpoIIaa-like"/>
    <property type="match status" value="1"/>
</dbReference>
<evidence type="ECO:0000313" key="2">
    <source>
        <dbReference type="EMBL" id="ABK46018.1"/>
    </source>
</evidence>
<dbReference type="KEGG" id="mgm:Mmc1_3533"/>